<name>A0A0F7L798_9VIRU</name>
<reference evidence="1" key="1">
    <citation type="journal article" date="2015" name="Front. Microbiol.">
        <title>Combining genomic sequencing methods to explore viral diversity and reveal potential virus-host interactions.</title>
        <authorList>
            <person name="Chow C.E."/>
            <person name="Winget D.M."/>
            <person name="White R.A.III."/>
            <person name="Hallam S.J."/>
            <person name="Suttle C.A."/>
        </authorList>
    </citation>
    <scope>NUCLEOTIDE SEQUENCE</scope>
    <source>
        <strain evidence="1">Oxic1_4</strain>
    </source>
</reference>
<dbReference type="EMBL" id="KR029599">
    <property type="protein sequence ID" value="AKH47835.1"/>
    <property type="molecule type" value="Genomic_DNA"/>
</dbReference>
<evidence type="ECO:0000313" key="1">
    <source>
        <dbReference type="EMBL" id="AKH47835.1"/>
    </source>
</evidence>
<reference evidence="1" key="2">
    <citation type="submission" date="2015-03" db="EMBL/GenBank/DDBJ databases">
        <authorList>
            <person name="Chow C.-E.T."/>
            <person name="Winget D.M."/>
            <person name="White R.A.III."/>
            <person name="Hallam S.J."/>
            <person name="Suttle C.A."/>
        </authorList>
    </citation>
    <scope>NUCLEOTIDE SEQUENCE</scope>
    <source>
        <strain evidence="1">Oxic1_4</strain>
    </source>
</reference>
<sequence length="60" mass="6310">MFSWDSRTRIAVLARCALTCSAAEACAWACSWALAAACCPAKDDTALAIPIEIGSHIIVI</sequence>
<protein>
    <submittedName>
        <fullName evidence="1">Uncharacterized protein</fullName>
    </submittedName>
</protein>
<organism evidence="1">
    <name type="scientific">uncultured marine virus</name>
    <dbReference type="NCBI Taxonomy" id="186617"/>
    <lineage>
        <taxon>Viruses</taxon>
        <taxon>environmental samples</taxon>
    </lineage>
</organism>
<proteinExistence type="predicted"/>
<accession>A0A0F7L798</accession>